<accession>A0ABQ1PRR5</accession>
<feature type="signal peptide" evidence="10">
    <location>
        <begin position="1"/>
        <end position="26"/>
    </location>
</feature>
<dbReference type="CDD" id="cd02860">
    <property type="entry name" value="E_set_Pullulanase"/>
    <property type="match status" value="1"/>
</dbReference>
<dbReference type="EC" id="3.2.1.41" evidence="7"/>
<dbReference type="InterPro" id="IPR001119">
    <property type="entry name" value="SLH_dom"/>
</dbReference>
<dbReference type="SUPFAM" id="SSF49452">
    <property type="entry name" value="Starch-binding domain-like"/>
    <property type="match status" value="2"/>
</dbReference>
<keyword evidence="4" id="KW-0106">Calcium</keyword>
<dbReference type="CDD" id="cd10315">
    <property type="entry name" value="CBM41_pullulanase"/>
    <property type="match status" value="2"/>
</dbReference>
<proteinExistence type="inferred from homology"/>
<evidence type="ECO:0000256" key="3">
    <source>
        <dbReference type="ARBA" id="ARBA00022801"/>
    </source>
</evidence>
<dbReference type="InterPro" id="IPR011838">
    <property type="entry name" value="Pullulan_Gpos"/>
</dbReference>
<evidence type="ECO:0000259" key="11">
    <source>
        <dbReference type="PROSITE" id="PS51272"/>
    </source>
</evidence>
<name>A0ABQ1PRR5_9BACI</name>
<comment type="similarity">
    <text evidence="1">Belongs to the glycosyl hydrolase 13 family.</text>
</comment>
<dbReference type="Gene3D" id="2.60.40.10">
    <property type="entry name" value="Immunoglobulins"/>
    <property type="match status" value="1"/>
</dbReference>
<dbReference type="Pfam" id="PF18033">
    <property type="entry name" value="SpuA_C"/>
    <property type="match status" value="1"/>
</dbReference>
<evidence type="ECO:0000256" key="7">
    <source>
        <dbReference type="ARBA" id="ARBA00024062"/>
    </source>
</evidence>
<evidence type="ECO:0000256" key="9">
    <source>
        <dbReference type="ARBA" id="ARBA00031076"/>
    </source>
</evidence>
<dbReference type="Gene3D" id="2.60.40.1110">
    <property type="match status" value="2"/>
</dbReference>
<evidence type="ECO:0000256" key="2">
    <source>
        <dbReference type="ARBA" id="ARBA00022729"/>
    </source>
</evidence>
<dbReference type="Pfam" id="PF03714">
    <property type="entry name" value="PUD"/>
    <property type="match status" value="2"/>
</dbReference>
<dbReference type="EMBL" id="BMIN01000002">
    <property type="protein sequence ID" value="GGD02039.1"/>
    <property type="molecule type" value="Genomic_DNA"/>
</dbReference>
<dbReference type="NCBIfam" id="TIGR02102">
    <property type="entry name" value="pullulan_Gpos"/>
    <property type="match status" value="1"/>
</dbReference>
<dbReference type="PANTHER" id="PTHR43002">
    <property type="entry name" value="GLYCOGEN DEBRANCHING ENZYME"/>
    <property type="match status" value="1"/>
</dbReference>
<dbReference type="PROSITE" id="PS51272">
    <property type="entry name" value="SLH"/>
    <property type="match status" value="1"/>
</dbReference>
<keyword evidence="2 10" id="KW-0732">Signal</keyword>
<dbReference type="Gene3D" id="2.60.40.1220">
    <property type="match status" value="1"/>
</dbReference>
<dbReference type="InterPro" id="IPR013784">
    <property type="entry name" value="Carb-bd-like_fold"/>
</dbReference>
<protein>
    <recommendedName>
        <fullName evidence="7">pullulanase</fullName>
        <ecNumber evidence="7">3.2.1.41</ecNumber>
    </recommendedName>
    <alternativeName>
        <fullName evidence="8">Alpha-dextrin endo-1,6-alpha-glucosidase</fullName>
    </alternativeName>
    <alternativeName>
        <fullName evidence="9">Pullulan 6-glucanohydrolase</fullName>
    </alternativeName>
</protein>
<evidence type="ECO:0000256" key="5">
    <source>
        <dbReference type="ARBA" id="ARBA00023295"/>
    </source>
</evidence>
<comment type="caution">
    <text evidence="12">The sequence shown here is derived from an EMBL/GenBank/DDBJ whole genome shotgun (WGS) entry which is preliminary data.</text>
</comment>
<organism evidence="12 13">
    <name type="scientific">Pontibacillus salipaludis</name>
    <dbReference type="NCBI Taxonomy" id="1697394"/>
    <lineage>
        <taxon>Bacteria</taxon>
        <taxon>Bacillati</taxon>
        <taxon>Bacillota</taxon>
        <taxon>Bacilli</taxon>
        <taxon>Bacillales</taxon>
        <taxon>Bacillaceae</taxon>
        <taxon>Pontibacillus</taxon>
    </lineage>
</organism>
<reference evidence="13" key="1">
    <citation type="journal article" date="2019" name="Int. J. Syst. Evol. Microbiol.">
        <title>The Global Catalogue of Microorganisms (GCM) 10K type strain sequencing project: providing services to taxonomists for standard genome sequencing and annotation.</title>
        <authorList>
            <consortium name="The Broad Institute Genomics Platform"/>
            <consortium name="The Broad Institute Genome Sequencing Center for Infectious Disease"/>
            <person name="Wu L."/>
            <person name="Ma J."/>
        </authorList>
    </citation>
    <scope>NUCLEOTIDE SEQUENCE [LARGE SCALE GENOMIC DNA]</scope>
    <source>
        <strain evidence="13">CGMCC 1.15353</strain>
    </source>
</reference>
<dbReference type="Gene3D" id="2.60.40.1180">
    <property type="entry name" value="Golgi alpha-mannosidase II"/>
    <property type="match status" value="1"/>
</dbReference>
<comment type="catalytic activity">
    <reaction evidence="6">
        <text>Hydrolysis of (1-&gt;6)-alpha-D-glucosidic linkages in pullulan, amylopectin and glycogen, and in the alpha- and beta-limit dextrins of amylopectin and glycogen.</text>
        <dbReference type="EC" id="3.2.1.41"/>
    </reaction>
</comment>
<dbReference type="InterPro" id="IPR040806">
    <property type="entry name" value="SpuA_C"/>
</dbReference>
<evidence type="ECO:0000313" key="12">
    <source>
        <dbReference type="EMBL" id="GGD02039.1"/>
    </source>
</evidence>
<keyword evidence="5" id="KW-0326">Glycosidase</keyword>
<dbReference type="InterPro" id="IPR004193">
    <property type="entry name" value="Glyco_hydro_13_N"/>
</dbReference>
<dbReference type="InterPro" id="IPR014755">
    <property type="entry name" value="Cu-Rt/internalin_Ig-like"/>
</dbReference>
<dbReference type="SMART" id="SM00642">
    <property type="entry name" value="Aamy"/>
    <property type="match status" value="1"/>
</dbReference>
<evidence type="ECO:0000256" key="8">
    <source>
        <dbReference type="ARBA" id="ARBA00029618"/>
    </source>
</evidence>
<dbReference type="InterPro" id="IPR017853">
    <property type="entry name" value="GH"/>
</dbReference>
<evidence type="ECO:0000256" key="6">
    <source>
        <dbReference type="ARBA" id="ARBA00023965"/>
    </source>
</evidence>
<dbReference type="InterPro" id="IPR013780">
    <property type="entry name" value="Glyco_hydro_b"/>
</dbReference>
<dbReference type="InterPro" id="IPR006047">
    <property type="entry name" value="GH13_cat_dom"/>
</dbReference>
<dbReference type="SUPFAM" id="SSF81296">
    <property type="entry name" value="E set domains"/>
    <property type="match status" value="1"/>
</dbReference>
<dbReference type="InterPro" id="IPR005323">
    <property type="entry name" value="CBM41_pullulanase"/>
</dbReference>
<dbReference type="CDD" id="cd11341">
    <property type="entry name" value="AmyAc_Pullulanase_LD-like"/>
    <property type="match status" value="1"/>
</dbReference>
<evidence type="ECO:0000313" key="13">
    <source>
        <dbReference type="Proteomes" id="UP000642571"/>
    </source>
</evidence>
<feature type="domain" description="SLH" evidence="11">
    <location>
        <begin position="69"/>
        <end position="132"/>
    </location>
</feature>
<dbReference type="InterPro" id="IPR014756">
    <property type="entry name" value="Ig_E-set"/>
</dbReference>
<keyword evidence="3" id="KW-0378">Hydrolase</keyword>
<gene>
    <name evidence="12" type="ORF">GCM10011389_06810</name>
</gene>
<keyword evidence="13" id="KW-1185">Reference proteome</keyword>
<feature type="chain" id="PRO_5045196864" description="pullulanase" evidence="10">
    <location>
        <begin position="27"/>
        <end position="1245"/>
    </location>
</feature>
<dbReference type="Pfam" id="PF02922">
    <property type="entry name" value="CBM_48"/>
    <property type="match status" value="1"/>
</dbReference>
<evidence type="ECO:0000256" key="1">
    <source>
        <dbReference type="ARBA" id="ARBA00008061"/>
    </source>
</evidence>
<dbReference type="Pfam" id="PF00395">
    <property type="entry name" value="SLH"/>
    <property type="match status" value="2"/>
</dbReference>
<dbReference type="Proteomes" id="UP000642571">
    <property type="component" value="Unassembled WGS sequence"/>
</dbReference>
<dbReference type="InterPro" id="IPR013783">
    <property type="entry name" value="Ig-like_fold"/>
</dbReference>
<dbReference type="SUPFAM" id="SSF51445">
    <property type="entry name" value="(Trans)glycosidases"/>
    <property type="match status" value="1"/>
</dbReference>
<dbReference type="Gene3D" id="3.20.20.80">
    <property type="entry name" value="Glycosidases"/>
    <property type="match status" value="1"/>
</dbReference>
<dbReference type="Pfam" id="PF00128">
    <property type="entry name" value="Alpha-amylase"/>
    <property type="match status" value="1"/>
</dbReference>
<sequence length="1245" mass="138965">MKKAFRIGIVAVLLLSMALTPGVTYAVTDADGHWGESGSERWDSKGDHHLVTRAEFYHILNHTFQFTETAEIPFNDVKGDWDEGVVSKALAAGYVEDTTKPTIRPNQPISREEFAKVIANVLEMETEGKGESITFKDKKQMSTETLEAVGAMVEAGYMEGVSKNKFHLSKKVSKDQFTIVFNRIFEEVYSEPGAYADQTIEGNLLVASNDLSFKNSIVKGNLYLAQSVPAPNGLVVEGDIIRVGPGDYEEQSEVPEGTLRIHFQNDQESYEDLGVWVWNDVASPTENWPKGALSFEGTDEYGAYVDIKLKENAQNVGFLVVNRVSGEKQLEDQSVQLTTPDKNEVWVQQGGKKVLPYEPVELEENEVRIHYVREDETYDNLGIWIWEDVKEPSEDWPVGALSFDGVDEYGAYVDVTLKEDAKELGFLVLDKESGEKEAGDKVFSLLDQYNRLWIQEGDNTVYTSPYWETPTGLVSAEVLSQEKLLLRYTMTKGLTEGQLQEAITVVDKEGEDVPVDGVTIVDETTVELNVSITPDMAPFEVTYAGRTVSADVGWRMIDELYSYDGNDLGASYHEGDATLKLWAPTASNVVATFYDKENWDESIGQMPLTKGEKGVWMVDAKASDLGVEDLRGYYYQYEVTNNGETKTVLDPYAKSMAPFTVNTKGEAGPDGDKTGKAAIVDLSQTNPENFTHADIPGFKKREDAVIWEVHVRDFTSDPSISDELDNQWGTFNSFTEKLEYVKSLGVTHVQILPVMAWYYGDETAMDERELDYSAANNSYNWGYDPHSYFSPDGAYSENPANPEQRVKELKQMIHEIHEADMGVVLDVVYTHMAKSDFLNDIVPGYYFYQDSDGNFIGGFGNNLAANHKMAEKLMVDSVKYWFDEYKIDGMRFDMMGDAYNESIQNAYNAAAEINPDALFIGEGWRTFGGAKAEPALEGQGADQDWMDETNDVGVFSDEMRNELKSGFGSEGEPRFITGGARSIDTIFNNIKGQPSNTPADDPGDMVQYIAAHDNLPLYDVIAQSIQKDPSVPENHEEIHKRIRLGNTMVLTSQGTAFLHAGQEYGRTKQWFGEGVPEQKYHELTDEEGNSFGYFIHDSYDSSDAINMFNWAKATNEEEYPVSTTTRDFTAGLVKLRQSSNAFRLGEMELVNENVTRIAAPEIQDEDLVVAYKAQSTDGTGSYYVFVNADSETRNLTLDTDLTKGTVLVDNDEAGIRKVQSPSGFELASDSITLDPLTSVIVKVDE</sequence>
<dbReference type="RefSeq" id="WP_188650912.1">
    <property type="nucleotide sequence ID" value="NZ_BMIN01000002.1"/>
</dbReference>
<evidence type="ECO:0000256" key="10">
    <source>
        <dbReference type="SAM" id="SignalP"/>
    </source>
</evidence>
<evidence type="ECO:0000256" key="4">
    <source>
        <dbReference type="ARBA" id="ARBA00022837"/>
    </source>
</evidence>